<protein>
    <submittedName>
        <fullName evidence="2">Uncharacterized protein</fullName>
    </submittedName>
</protein>
<dbReference type="Gene3D" id="3.40.50.1820">
    <property type="entry name" value="alpha/beta hydrolase"/>
    <property type="match status" value="1"/>
</dbReference>
<reference evidence="2" key="2">
    <citation type="submission" date="2020-09" db="EMBL/GenBank/DDBJ databases">
        <authorList>
            <person name="Sun Q."/>
            <person name="Zhou Y."/>
        </authorList>
    </citation>
    <scope>NUCLEOTIDE SEQUENCE</scope>
    <source>
        <strain evidence="2">CGMCC 4.7272</strain>
    </source>
</reference>
<dbReference type="InterPro" id="IPR029058">
    <property type="entry name" value="AB_hydrolase_fold"/>
</dbReference>
<accession>A0A917L810</accession>
<evidence type="ECO:0000256" key="1">
    <source>
        <dbReference type="SAM" id="MobiDB-lite"/>
    </source>
</evidence>
<evidence type="ECO:0000313" key="2">
    <source>
        <dbReference type="EMBL" id="GGJ44121.1"/>
    </source>
</evidence>
<proteinExistence type="predicted"/>
<feature type="region of interest" description="Disordered" evidence="1">
    <location>
        <begin position="106"/>
        <end position="128"/>
    </location>
</feature>
<keyword evidence="3" id="KW-1185">Reference proteome</keyword>
<organism evidence="2 3">
    <name type="scientific">Streptomyces lacrimifluminis</name>
    <dbReference type="NCBI Taxonomy" id="1500077"/>
    <lineage>
        <taxon>Bacteria</taxon>
        <taxon>Bacillati</taxon>
        <taxon>Actinomycetota</taxon>
        <taxon>Actinomycetes</taxon>
        <taxon>Kitasatosporales</taxon>
        <taxon>Streptomycetaceae</taxon>
        <taxon>Streptomyces</taxon>
    </lineage>
</organism>
<dbReference type="AlphaFoldDB" id="A0A917L810"/>
<dbReference type="EMBL" id="BMMU01000015">
    <property type="protein sequence ID" value="GGJ44121.1"/>
    <property type="molecule type" value="Genomic_DNA"/>
</dbReference>
<evidence type="ECO:0000313" key="3">
    <source>
        <dbReference type="Proteomes" id="UP000625682"/>
    </source>
</evidence>
<gene>
    <name evidence="2" type="ORF">GCM10012282_46290</name>
</gene>
<name>A0A917L810_9ACTN</name>
<dbReference type="Proteomes" id="UP000625682">
    <property type="component" value="Unassembled WGS sequence"/>
</dbReference>
<sequence>MVTIDNPYESPEVQFPDGSLATMVTPTDPDAFIKKSLAVRTADTGFVLDQLGLLNAGHNPDVDGRRLPKGLAGALDPTKPMCPPSSTTGCAGGAAGCWTGRQISTRQWSSSTDRGGWGRRRQASARDTSAALWPILSRAPSAKTFQFTAKP</sequence>
<comment type="caution">
    <text evidence="2">The sequence shown here is derived from an EMBL/GenBank/DDBJ whole genome shotgun (WGS) entry which is preliminary data.</text>
</comment>
<reference evidence="2" key="1">
    <citation type="journal article" date="2014" name="Int. J. Syst. Evol. Microbiol.">
        <title>Complete genome sequence of Corynebacterium casei LMG S-19264T (=DSM 44701T), isolated from a smear-ripened cheese.</title>
        <authorList>
            <consortium name="US DOE Joint Genome Institute (JGI-PGF)"/>
            <person name="Walter F."/>
            <person name="Albersmeier A."/>
            <person name="Kalinowski J."/>
            <person name="Ruckert C."/>
        </authorList>
    </citation>
    <scope>NUCLEOTIDE SEQUENCE</scope>
    <source>
        <strain evidence="2">CGMCC 4.7272</strain>
    </source>
</reference>